<dbReference type="InterPro" id="IPR042001">
    <property type="entry name" value="Sortase_F"/>
</dbReference>
<dbReference type="InterPro" id="IPR005754">
    <property type="entry name" value="Sortase"/>
</dbReference>
<name>A0A561ES88_9ACTN</name>
<protein>
    <submittedName>
        <fullName evidence="2">Sortase family protein</fullName>
    </submittedName>
</protein>
<dbReference type="RefSeq" id="WP_145791773.1">
    <property type="nucleotide sequence ID" value="NZ_BAAABR010000006.1"/>
</dbReference>
<comment type="caution">
    <text evidence="2">The sequence shown here is derived from an EMBL/GenBank/DDBJ whole genome shotgun (WGS) entry which is preliminary data.</text>
</comment>
<sequence>MSRRRPRFVCSSLLAAGVTLGIGAWMVYGGTRTEAPPHPAAADAFPTRLGTPSPTATVPAVPTMPFSKPTRIRIPRVGIDAPVTAVGLDDSGRLVPPETDRNLAGWYQESVPPGSVGNSVLVGHVDTMRGPAVFYALGALHRGDTIDITRADSSTAEFSVDAIEVYAKADFPSDRVYAATTRPELRLITCGGGYTRSTGYLGNVVVYGHLTKALPGP</sequence>
<dbReference type="GO" id="GO:0016787">
    <property type="term" value="F:hydrolase activity"/>
    <property type="evidence" value="ECO:0007669"/>
    <property type="project" value="UniProtKB-KW"/>
</dbReference>
<accession>A0A561ES88</accession>
<dbReference type="Pfam" id="PF04203">
    <property type="entry name" value="Sortase"/>
    <property type="match status" value="1"/>
</dbReference>
<dbReference type="NCBIfam" id="NF033748">
    <property type="entry name" value="class_F_sortase"/>
    <property type="match status" value="1"/>
</dbReference>
<evidence type="ECO:0000256" key="1">
    <source>
        <dbReference type="ARBA" id="ARBA00022801"/>
    </source>
</evidence>
<dbReference type="EMBL" id="VIVR01000001">
    <property type="protein sequence ID" value="TWE18466.1"/>
    <property type="molecule type" value="Genomic_DNA"/>
</dbReference>
<reference evidence="2 3" key="1">
    <citation type="submission" date="2019-06" db="EMBL/GenBank/DDBJ databases">
        <title>Sequencing the genomes of 1000 actinobacteria strains.</title>
        <authorList>
            <person name="Klenk H.-P."/>
        </authorList>
    </citation>
    <scope>NUCLEOTIDE SEQUENCE [LARGE SCALE GENOMIC DNA]</scope>
    <source>
        <strain evidence="2 3">DSM 41649</strain>
    </source>
</reference>
<dbReference type="Proteomes" id="UP000318416">
    <property type="component" value="Unassembled WGS sequence"/>
</dbReference>
<organism evidence="2 3">
    <name type="scientific">Kitasatospora atroaurantiaca</name>
    <dbReference type="NCBI Taxonomy" id="285545"/>
    <lineage>
        <taxon>Bacteria</taxon>
        <taxon>Bacillati</taxon>
        <taxon>Actinomycetota</taxon>
        <taxon>Actinomycetes</taxon>
        <taxon>Kitasatosporales</taxon>
        <taxon>Streptomycetaceae</taxon>
        <taxon>Kitasatospora</taxon>
    </lineage>
</organism>
<dbReference type="SUPFAM" id="SSF63817">
    <property type="entry name" value="Sortase"/>
    <property type="match status" value="1"/>
</dbReference>
<dbReference type="Gene3D" id="2.40.260.10">
    <property type="entry name" value="Sortase"/>
    <property type="match status" value="1"/>
</dbReference>
<proteinExistence type="predicted"/>
<keyword evidence="3" id="KW-1185">Reference proteome</keyword>
<dbReference type="OrthoDB" id="525039at2"/>
<dbReference type="CDD" id="cd05829">
    <property type="entry name" value="Sortase_F"/>
    <property type="match status" value="1"/>
</dbReference>
<evidence type="ECO:0000313" key="3">
    <source>
        <dbReference type="Proteomes" id="UP000318416"/>
    </source>
</evidence>
<dbReference type="InterPro" id="IPR023365">
    <property type="entry name" value="Sortase_dom-sf"/>
</dbReference>
<gene>
    <name evidence="2" type="ORF">FB465_3542</name>
</gene>
<keyword evidence="1" id="KW-0378">Hydrolase</keyword>
<evidence type="ECO:0000313" key="2">
    <source>
        <dbReference type="EMBL" id="TWE18466.1"/>
    </source>
</evidence>
<dbReference type="AlphaFoldDB" id="A0A561ES88"/>